<dbReference type="Gramene" id="Psat01G0156400-T1">
    <property type="protein sequence ID" value="KAI5442563.1"/>
    <property type="gene ID" value="KIW84_011564"/>
</dbReference>
<keyword evidence="2" id="KW-1185">Reference proteome</keyword>
<evidence type="ECO:0000313" key="1">
    <source>
        <dbReference type="EMBL" id="KAI5442563.1"/>
    </source>
</evidence>
<dbReference type="AlphaFoldDB" id="A0A9D5GV92"/>
<sequence length="127" mass="14867">MFSKSHTVESVVNRNEEIDTMFLAWFEAKEKYPHKRELTYGEFPTMFGYDKSVRVWHPKQQGLQLSDDHLKLFCLVEFEKLLSMKGKSLNDIESMPQPSNSEMVKFRNSLLAGELTYDKEELAATHM</sequence>
<evidence type="ECO:0000313" key="2">
    <source>
        <dbReference type="Proteomes" id="UP001058974"/>
    </source>
</evidence>
<gene>
    <name evidence="1" type="ORF">KIW84_011564</name>
</gene>
<comment type="caution">
    <text evidence="1">The sequence shown here is derived from an EMBL/GenBank/DDBJ whole genome shotgun (WGS) entry which is preliminary data.</text>
</comment>
<dbReference type="Proteomes" id="UP001058974">
    <property type="component" value="Chromosome 1"/>
</dbReference>
<protein>
    <submittedName>
        <fullName evidence="1">Uncharacterized protein</fullName>
    </submittedName>
</protein>
<name>A0A9D5GV92_PEA</name>
<accession>A0A9D5GV92</accession>
<dbReference type="EMBL" id="JAMSHJ010000001">
    <property type="protein sequence ID" value="KAI5442563.1"/>
    <property type="molecule type" value="Genomic_DNA"/>
</dbReference>
<organism evidence="1 2">
    <name type="scientific">Pisum sativum</name>
    <name type="common">Garden pea</name>
    <name type="synonym">Lathyrus oleraceus</name>
    <dbReference type="NCBI Taxonomy" id="3888"/>
    <lineage>
        <taxon>Eukaryota</taxon>
        <taxon>Viridiplantae</taxon>
        <taxon>Streptophyta</taxon>
        <taxon>Embryophyta</taxon>
        <taxon>Tracheophyta</taxon>
        <taxon>Spermatophyta</taxon>
        <taxon>Magnoliopsida</taxon>
        <taxon>eudicotyledons</taxon>
        <taxon>Gunneridae</taxon>
        <taxon>Pentapetalae</taxon>
        <taxon>rosids</taxon>
        <taxon>fabids</taxon>
        <taxon>Fabales</taxon>
        <taxon>Fabaceae</taxon>
        <taxon>Papilionoideae</taxon>
        <taxon>50 kb inversion clade</taxon>
        <taxon>NPAAA clade</taxon>
        <taxon>Hologalegina</taxon>
        <taxon>IRL clade</taxon>
        <taxon>Fabeae</taxon>
        <taxon>Lathyrus</taxon>
    </lineage>
</organism>
<proteinExistence type="predicted"/>
<reference evidence="1 2" key="1">
    <citation type="journal article" date="2022" name="Nat. Genet.">
        <title>Improved pea reference genome and pan-genome highlight genomic features and evolutionary characteristics.</title>
        <authorList>
            <person name="Yang T."/>
            <person name="Liu R."/>
            <person name="Luo Y."/>
            <person name="Hu S."/>
            <person name="Wang D."/>
            <person name="Wang C."/>
            <person name="Pandey M.K."/>
            <person name="Ge S."/>
            <person name="Xu Q."/>
            <person name="Li N."/>
            <person name="Li G."/>
            <person name="Huang Y."/>
            <person name="Saxena R.K."/>
            <person name="Ji Y."/>
            <person name="Li M."/>
            <person name="Yan X."/>
            <person name="He Y."/>
            <person name="Liu Y."/>
            <person name="Wang X."/>
            <person name="Xiang C."/>
            <person name="Varshney R.K."/>
            <person name="Ding H."/>
            <person name="Gao S."/>
            <person name="Zong X."/>
        </authorList>
    </citation>
    <scope>NUCLEOTIDE SEQUENCE [LARGE SCALE GENOMIC DNA]</scope>
    <source>
        <strain evidence="1 2">cv. Zhongwan 6</strain>
    </source>
</reference>